<name>A0A6C0DRS0_9ZZZZ</name>
<reference evidence="1" key="1">
    <citation type="journal article" date="2020" name="Nature">
        <title>Giant virus diversity and host interactions through global metagenomics.</title>
        <authorList>
            <person name="Schulz F."/>
            <person name="Roux S."/>
            <person name="Paez-Espino D."/>
            <person name="Jungbluth S."/>
            <person name="Walsh D.A."/>
            <person name="Denef V.J."/>
            <person name="McMahon K.D."/>
            <person name="Konstantinidis K.T."/>
            <person name="Eloe-Fadrosh E.A."/>
            <person name="Kyrpides N.C."/>
            <person name="Woyke T."/>
        </authorList>
    </citation>
    <scope>NUCLEOTIDE SEQUENCE</scope>
    <source>
        <strain evidence="1">GVMAG-M-3300023174-49</strain>
    </source>
</reference>
<organism evidence="1">
    <name type="scientific">viral metagenome</name>
    <dbReference type="NCBI Taxonomy" id="1070528"/>
    <lineage>
        <taxon>unclassified sequences</taxon>
        <taxon>metagenomes</taxon>
        <taxon>organismal metagenomes</taxon>
    </lineage>
</organism>
<dbReference type="EMBL" id="MN739659">
    <property type="protein sequence ID" value="QHT18689.1"/>
    <property type="molecule type" value="Genomic_DNA"/>
</dbReference>
<protein>
    <submittedName>
        <fullName evidence="1">Uncharacterized protein</fullName>
    </submittedName>
</protein>
<sequence>MLTESERLNLKNLINESDCENNTDDIRKLKHSTKIRDDIRRIENLKITHAELKATNFQAFDELCQTESAFLYNHYTDIFNKVLKNELDLVIMTRLLVILKMIEDNKLDQHEASVMVGKVLKELYVDSALKRADNLDKEHAEEVTPPVEGKPITWRQYSNSMRLGR</sequence>
<dbReference type="AlphaFoldDB" id="A0A6C0DRS0"/>
<accession>A0A6C0DRS0</accession>
<evidence type="ECO:0000313" key="1">
    <source>
        <dbReference type="EMBL" id="QHT18689.1"/>
    </source>
</evidence>
<proteinExistence type="predicted"/>